<feature type="region of interest" description="Disordered" evidence="1">
    <location>
        <begin position="68"/>
        <end position="107"/>
    </location>
</feature>
<feature type="domain" description="HTH luxR-type" evidence="3">
    <location>
        <begin position="2"/>
        <end position="67"/>
    </location>
</feature>
<dbReference type="AlphaFoldDB" id="A0A2T4YU66"/>
<keyword evidence="2" id="KW-0812">Transmembrane</keyword>
<evidence type="ECO:0000313" key="4">
    <source>
        <dbReference type="EMBL" id="PTM47356.1"/>
    </source>
</evidence>
<dbReference type="InterPro" id="IPR000792">
    <property type="entry name" value="Tscrpt_reg_LuxR_C"/>
</dbReference>
<evidence type="ECO:0000256" key="1">
    <source>
        <dbReference type="SAM" id="MobiDB-lite"/>
    </source>
</evidence>
<comment type="caution">
    <text evidence="4">The sequence shown here is derived from an EMBL/GenBank/DDBJ whole genome shotgun (WGS) entry which is preliminary data.</text>
</comment>
<dbReference type="InterPro" id="IPR036388">
    <property type="entry name" value="WH-like_DNA-bd_sf"/>
</dbReference>
<dbReference type="InterPro" id="IPR013249">
    <property type="entry name" value="RNA_pol_sigma70_r4_t2"/>
</dbReference>
<evidence type="ECO:0000259" key="3">
    <source>
        <dbReference type="PROSITE" id="PS50043"/>
    </source>
</evidence>
<dbReference type="GO" id="GO:0016987">
    <property type="term" value="F:sigma factor activity"/>
    <property type="evidence" value="ECO:0007669"/>
    <property type="project" value="InterPro"/>
</dbReference>
<feature type="transmembrane region" description="Helical" evidence="2">
    <location>
        <begin position="167"/>
        <end position="189"/>
    </location>
</feature>
<evidence type="ECO:0000256" key="2">
    <source>
        <dbReference type="SAM" id="Phobius"/>
    </source>
</evidence>
<dbReference type="Proteomes" id="UP000240996">
    <property type="component" value="Unassembled WGS sequence"/>
</dbReference>
<dbReference type="Pfam" id="PF08281">
    <property type="entry name" value="Sigma70_r4_2"/>
    <property type="match status" value="1"/>
</dbReference>
<dbReference type="EMBL" id="PZZN01000001">
    <property type="protein sequence ID" value="PTM47356.1"/>
    <property type="molecule type" value="Genomic_DNA"/>
</dbReference>
<dbReference type="GO" id="GO:0006352">
    <property type="term" value="P:DNA-templated transcription initiation"/>
    <property type="evidence" value="ECO:0007669"/>
    <property type="project" value="InterPro"/>
</dbReference>
<dbReference type="SMART" id="SM00421">
    <property type="entry name" value="HTH_LUXR"/>
    <property type="match status" value="1"/>
</dbReference>
<sequence>MSASRIDLLTEAQRACLRLVLTHHNSKEIAALLGVSPSAIDKRIERAVQVLGAGSRFEAARLLQRHETAGDIDAPAEPRVMPSATPAPRAANDRTEDGTSPTPSSDLLVATYDRLPSEPIDVARAPSHPPQVGQDDPWGLVRRFMGMTPGGGPEGAARNRLSKGDRLIRLVGLMALLAITTVALVTMTMTMTSLFRQVRGSAASPRVEHSSRWGGEFDMLKERRQATDRVTADFLKAEAAVDQAASLAASCVATLLQQRAAARLPVATGIAALQLVADASSDLIKARQRFVDAHRALVAVRSEIGLGAFYAYGDEGECPPNEGALRDDARLHLVVAA</sequence>
<organism evidence="4 5">
    <name type="scientific">Sphingomonas aerolata</name>
    <dbReference type="NCBI Taxonomy" id="185951"/>
    <lineage>
        <taxon>Bacteria</taxon>
        <taxon>Pseudomonadati</taxon>
        <taxon>Pseudomonadota</taxon>
        <taxon>Alphaproteobacteria</taxon>
        <taxon>Sphingomonadales</taxon>
        <taxon>Sphingomonadaceae</taxon>
        <taxon>Sphingomonas</taxon>
    </lineage>
</organism>
<name>A0A2T4YU66_9SPHN</name>
<keyword evidence="5" id="KW-1185">Reference proteome</keyword>
<keyword evidence="2" id="KW-0472">Membrane</keyword>
<dbReference type="SUPFAM" id="SSF46894">
    <property type="entry name" value="C-terminal effector domain of the bipartite response regulators"/>
    <property type="match status" value="1"/>
</dbReference>
<dbReference type="InterPro" id="IPR016032">
    <property type="entry name" value="Sig_transdc_resp-reg_C-effctor"/>
</dbReference>
<proteinExistence type="predicted"/>
<accession>A0A2T4YU66</accession>
<keyword evidence="4" id="KW-0238">DNA-binding</keyword>
<gene>
    <name evidence="4" type="ORF">C8J24_0752</name>
</gene>
<dbReference type="GO" id="GO:0003677">
    <property type="term" value="F:DNA binding"/>
    <property type="evidence" value="ECO:0007669"/>
    <property type="project" value="UniProtKB-KW"/>
</dbReference>
<reference evidence="4 5" key="1">
    <citation type="submission" date="2018-04" db="EMBL/GenBank/DDBJ databases">
        <title>Genomic Encyclopedia of Type Strains, Phase III (KMG-III): the genomes of soil and plant-associated and newly described type strains.</title>
        <authorList>
            <person name="Whitman W."/>
        </authorList>
    </citation>
    <scope>NUCLEOTIDE SEQUENCE [LARGE SCALE GENOMIC DNA]</scope>
    <source>
        <strain evidence="4 5">NW12</strain>
    </source>
</reference>
<dbReference type="RefSeq" id="WP_107930402.1">
    <property type="nucleotide sequence ID" value="NZ_PZZN01000001.1"/>
</dbReference>
<evidence type="ECO:0000313" key="5">
    <source>
        <dbReference type="Proteomes" id="UP000240996"/>
    </source>
</evidence>
<keyword evidence="2" id="KW-1133">Transmembrane helix</keyword>
<dbReference type="PROSITE" id="PS50043">
    <property type="entry name" value="HTH_LUXR_2"/>
    <property type="match status" value="1"/>
</dbReference>
<protein>
    <submittedName>
        <fullName evidence="4">DNA-binding CsgD family transcriptional regulator</fullName>
    </submittedName>
</protein>
<dbReference type="Gene3D" id="1.10.10.10">
    <property type="entry name" value="Winged helix-like DNA-binding domain superfamily/Winged helix DNA-binding domain"/>
    <property type="match status" value="1"/>
</dbReference>